<feature type="signal peptide" evidence="2">
    <location>
        <begin position="1"/>
        <end position="20"/>
    </location>
</feature>
<accession>A0ABS9XVA0</accession>
<feature type="compositionally biased region" description="Pro residues" evidence="1">
    <location>
        <begin position="124"/>
        <end position="134"/>
    </location>
</feature>
<proteinExistence type="predicted"/>
<gene>
    <name evidence="3" type="ORF">MQN93_40435</name>
</gene>
<organism evidence="3 4">
    <name type="scientific">Streptomyces spinosisporus</name>
    <dbReference type="NCBI Taxonomy" id="2927582"/>
    <lineage>
        <taxon>Bacteria</taxon>
        <taxon>Bacillati</taxon>
        <taxon>Actinomycetota</taxon>
        <taxon>Actinomycetes</taxon>
        <taxon>Kitasatosporales</taxon>
        <taxon>Streptomycetaceae</taxon>
        <taxon>Streptomyces</taxon>
    </lineage>
</organism>
<keyword evidence="4" id="KW-1185">Reference proteome</keyword>
<feature type="compositionally biased region" description="Gly residues" evidence="1">
    <location>
        <begin position="48"/>
        <end position="62"/>
    </location>
</feature>
<reference evidence="3" key="1">
    <citation type="submission" date="2022-03" db="EMBL/GenBank/DDBJ databases">
        <title>Streptomyces 7R015 and 7R016 isolated from Barleria lupulina in Thailand.</title>
        <authorList>
            <person name="Kanchanasin P."/>
            <person name="Phongsopitanun W."/>
            <person name="Tanasupawat S."/>
        </authorList>
    </citation>
    <scope>NUCLEOTIDE SEQUENCE</scope>
    <source>
        <strain evidence="3">7R016</strain>
    </source>
</reference>
<evidence type="ECO:0000256" key="1">
    <source>
        <dbReference type="SAM" id="MobiDB-lite"/>
    </source>
</evidence>
<feature type="compositionally biased region" description="Basic and acidic residues" evidence="1">
    <location>
        <begin position="66"/>
        <end position="79"/>
    </location>
</feature>
<sequence length="172" mass="16265">MRPMYVSVRLAATVMAVAAAAGCMSVGEDGGGGSARPSRSAERHGGEAPDGGSGVSGRGAGGEVALDGKHGGGEGRGKGGESASPSVSPSAGADRSAPATGGPGRPGKPGASASSRVTSTPSRPVDPPATPSEPPASASPEPTVAEPSSSAHQETVPQLAEREPAPAAGAPA</sequence>
<feature type="compositionally biased region" description="Low complexity" evidence="1">
    <location>
        <begin position="81"/>
        <end position="93"/>
    </location>
</feature>
<comment type="caution">
    <text evidence="3">The sequence shown here is derived from an EMBL/GenBank/DDBJ whole genome shotgun (WGS) entry which is preliminary data.</text>
</comment>
<keyword evidence="2" id="KW-0732">Signal</keyword>
<feature type="chain" id="PRO_5047528796" description="Lipoprotein" evidence="2">
    <location>
        <begin position="21"/>
        <end position="172"/>
    </location>
</feature>
<evidence type="ECO:0000313" key="4">
    <source>
        <dbReference type="Proteomes" id="UP001165270"/>
    </source>
</evidence>
<name>A0ABS9XVA0_9ACTN</name>
<feature type="compositionally biased region" description="Polar residues" evidence="1">
    <location>
        <begin position="112"/>
        <end position="122"/>
    </location>
</feature>
<evidence type="ECO:0000256" key="2">
    <source>
        <dbReference type="SAM" id="SignalP"/>
    </source>
</evidence>
<feature type="region of interest" description="Disordered" evidence="1">
    <location>
        <begin position="25"/>
        <end position="172"/>
    </location>
</feature>
<protein>
    <recommendedName>
        <fullName evidence="5">Lipoprotein</fullName>
    </recommendedName>
</protein>
<evidence type="ECO:0008006" key="5">
    <source>
        <dbReference type="Google" id="ProtNLM"/>
    </source>
</evidence>
<dbReference type="EMBL" id="JALDAX010000027">
    <property type="protein sequence ID" value="MCI3245984.1"/>
    <property type="molecule type" value="Genomic_DNA"/>
</dbReference>
<dbReference type="PROSITE" id="PS51257">
    <property type="entry name" value="PROKAR_LIPOPROTEIN"/>
    <property type="match status" value="1"/>
</dbReference>
<dbReference type="Proteomes" id="UP001165270">
    <property type="component" value="Unassembled WGS sequence"/>
</dbReference>
<feature type="compositionally biased region" description="Low complexity" evidence="1">
    <location>
        <begin position="135"/>
        <end position="151"/>
    </location>
</feature>
<evidence type="ECO:0000313" key="3">
    <source>
        <dbReference type="EMBL" id="MCI3245984.1"/>
    </source>
</evidence>